<evidence type="ECO:0000313" key="10">
    <source>
        <dbReference type="EMBL" id="TMR27325.1"/>
    </source>
</evidence>
<evidence type="ECO:0000256" key="7">
    <source>
        <dbReference type="RuleBase" id="RU004453"/>
    </source>
</evidence>
<keyword evidence="4" id="KW-0119">Carbohydrate metabolism</keyword>
<dbReference type="InterPro" id="IPR017853">
    <property type="entry name" value="GH"/>
</dbReference>
<evidence type="ECO:0000256" key="5">
    <source>
        <dbReference type="ARBA" id="ARBA00023295"/>
    </source>
</evidence>
<feature type="signal peptide" evidence="8">
    <location>
        <begin position="1"/>
        <end position="24"/>
    </location>
</feature>
<proteinExistence type="inferred from homology"/>
<protein>
    <recommendedName>
        <fullName evidence="2">chitinase</fullName>
        <ecNumber evidence="2">3.2.1.14</ecNumber>
    </recommendedName>
</protein>
<keyword evidence="4" id="KW-0624">Polysaccharide degradation</keyword>
<dbReference type="GO" id="GO:0006032">
    <property type="term" value="P:chitin catabolic process"/>
    <property type="evidence" value="ECO:0007669"/>
    <property type="project" value="UniProtKB-KW"/>
</dbReference>
<dbReference type="InterPro" id="IPR001579">
    <property type="entry name" value="Glyco_hydro_18_chit_AS"/>
</dbReference>
<name>A0A5S4G2T6_9ACTN</name>
<dbReference type="PANTHER" id="PTHR11177">
    <property type="entry name" value="CHITINASE"/>
    <property type="match status" value="1"/>
</dbReference>
<dbReference type="SUPFAM" id="SSF51445">
    <property type="entry name" value="(Trans)glycosidases"/>
    <property type="match status" value="1"/>
</dbReference>
<dbReference type="Pfam" id="PF00704">
    <property type="entry name" value="Glyco_hydro_18"/>
    <property type="match status" value="1"/>
</dbReference>
<keyword evidence="5 6" id="KW-0326">Glycosidase</keyword>
<dbReference type="CDD" id="cd06548">
    <property type="entry name" value="GH18_chitinase"/>
    <property type="match status" value="1"/>
</dbReference>
<dbReference type="SMART" id="SM00636">
    <property type="entry name" value="Glyco_18"/>
    <property type="match status" value="1"/>
</dbReference>
<evidence type="ECO:0000256" key="2">
    <source>
        <dbReference type="ARBA" id="ARBA00012729"/>
    </source>
</evidence>
<evidence type="ECO:0000256" key="1">
    <source>
        <dbReference type="ARBA" id="ARBA00000822"/>
    </source>
</evidence>
<feature type="chain" id="PRO_5024309675" description="chitinase" evidence="8">
    <location>
        <begin position="25"/>
        <end position="415"/>
    </location>
</feature>
<dbReference type="GO" id="GO:0005975">
    <property type="term" value="P:carbohydrate metabolic process"/>
    <property type="evidence" value="ECO:0007669"/>
    <property type="project" value="InterPro"/>
</dbReference>
<evidence type="ECO:0000313" key="11">
    <source>
        <dbReference type="Proteomes" id="UP000306628"/>
    </source>
</evidence>
<keyword evidence="4" id="KW-0146">Chitin degradation</keyword>
<accession>A0A5S4G2T6</accession>
<dbReference type="EC" id="3.2.1.14" evidence="2"/>
<comment type="caution">
    <text evidence="10">The sequence shown here is derived from an EMBL/GenBank/DDBJ whole genome shotgun (WGS) entry which is preliminary data.</text>
</comment>
<evidence type="ECO:0000256" key="3">
    <source>
        <dbReference type="ARBA" id="ARBA00022801"/>
    </source>
</evidence>
<dbReference type="PROSITE" id="PS51910">
    <property type="entry name" value="GH18_2"/>
    <property type="match status" value="1"/>
</dbReference>
<dbReference type="EMBL" id="VCKX01000171">
    <property type="protein sequence ID" value="TMR27325.1"/>
    <property type="molecule type" value="Genomic_DNA"/>
</dbReference>
<evidence type="ECO:0000256" key="4">
    <source>
        <dbReference type="ARBA" id="ARBA00023024"/>
    </source>
</evidence>
<keyword evidence="8" id="KW-0732">Signal</keyword>
<evidence type="ECO:0000256" key="6">
    <source>
        <dbReference type="RuleBase" id="RU000489"/>
    </source>
</evidence>
<comment type="similarity">
    <text evidence="7">Belongs to the glycosyl hydrolase 18 family.</text>
</comment>
<reference evidence="10 11" key="1">
    <citation type="submission" date="2019-05" db="EMBL/GenBank/DDBJ databases">
        <title>Draft genome sequence of Nonomuraea zeae DSM 100528.</title>
        <authorList>
            <person name="Saricaoglu S."/>
            <person name="Isik K."/>
        </authorList>
    </citation>
    <scope>NUCLEOTIDE SEQUENCE [LARGE SCALE GENOMIC DNA]</scope>
    <source>
        <strain evidence="10 11">DSM 100528</strain>
    </source>
</reference>
<dbReference type="PROSITE" id="PS01095">
    <property type="entry name" value="GH18_1"/>
    <property type="match status" value="1"/>
</dbReference>
<dbReference type="AlphaFoldDB" id="A0A5S4G2T6"/>
<dbReference type="Gene3D" id="3.20.20.80">
    <property type="entry name" value="Glycosidases"/>
    <property type="match status" value="1"/>
</dbReference>
<dbReference type="InterPro" id="IPR029070">
    <property type="entry name" value="Chitinase_insertion_sf"/>
</dbReference>
<comment type="catalytic activity">
    <reaction evidence="1">
        <text>Random endo-hydrolysis of N-acetyl-beta-D-glucosaminide (1-&gt;4)-beta-linkages in chitin and chitodextrins.</text>
        <dbReference type="EC" id="3.2.1.14"/>
    </reaction>
</comment>
<dbReference type="OrthoDB" id="9775889at2"/>
<dbReference type="RefSeq" id="WP_138694927.1">
    <property type="nucleotide sequence ID" value="NZ_JBHSAZ010000014.1"/>
</dbReference>
<dbReference type="SUPFAM" id="SSF54556">
    <property type="entry name" value="Chitinase insertion domain"/>
    <property type="match status" value="1"/>
</dbReference>
<dbReference type="Gene3D" id="3.10.50.10">
    <property type="match status" value="1"/>
</dbReference>
<keyword evidence="3 6" id="KW-0378">Hydrolase</keyword>
<dbReference type="InterPro" id="IPR011583">
    <property type="entry name" value="Chitinase_II/V-like_cat"/>
</dbReference>
<evidence type="ECO:0000259" key="9">
    <source>
        <dbReference type="PROSITE" id="PS51910"/>
    </source>
</evidence>
<feature type="domain" description="GH18" evidence="9">
    <location>
        <begin position="28"/>
        <end position="415"/>
    </location>
</feature>
<dbReference type="Proteomes" id="UP000306628">
    <property type="component" value="Unassembled WGS sequence"/>
</dbReference>
<dbReference type="InterPro" id="IPR001223">
    <property type="entry name" value="Glyco_hydro18_cat"/>
</dbReference>
<gene>
    <name evidence="10" type="ORF">ETD85_39410</name>
</gene>
<dbReference type="InterPro" id="IPR050314">
    <property type="entry name" value="Glycosyl_Hydrlase_18"/>
</dbReference>
<keyword evidence="11" id="KW-1185">Reference proteome</keyword>
<evidence type="ECO:0000256" key="8">
    <source>
        <dbReference type="SAM" id="SignalP"/>
    </source>
</evidence>
<dbReference type="PANTHER" id="PTHR11177:SF317">
    <property type="entry name" value="CHITINASE 12-RELATED"/>
    <property type="match status" value="1"/>
</dbReference>
<dbReference type="GO" id="GO:0008061">
    <property type="term" value="F:chitin binding"/>
    <property type="evidence" value="ECO:0007669"/>
    <property type="project" value="InterPro"/>
</dbReference>
<dbReference type="GO" id="GO:0008843">
    <property type="term" value="F:endochitinase activity"/>
    <property type="evidence" value="ECO:0007669"/>
    <property type="project" value="UniProtKB-EC"/>
</dbReference>
<sequence>MKKKILVALSLLLGFSAVSVPAEAHTGFNRVAYFIQWGVYGRNYHVKDVDVSGAAAKLTHLNYAFGFVNAEGGCYSADPWADWQRPVPAEQSVDGVADAPGQALNGNLNQLRKLKAKHPGLKVLISLGGWTGSKYFSDAVLTPESRATLARSCIDLWLRGNLPGLDAGAGAGVFDGIDLDWEWPGSSGAEGNVIRPEDKRNFTLFVAELRAQLTAYSGQAQLTAFLPAAAAKIDAGFEVRKVFRHLDFATVQGYDLHGTWEPQTGHNGNLFTDRRDPNPVKYSVDQTVRDYLSRGAPGRKLVVGVPAYGQGWTGVTGGGDGLYKPATGPAPGKWGPGTEDYKDLVAKPGKRYRDLRSGAMWLYDGNEFWSYDDPASLVQKAAYIRLKGLGGSMMWSIDQDDSRASLTTALYSVLR</sequence>
<organism evidence="10 11">
    <name type="scientific">Nonomuraea zeae</name>
    <dbReference type="NCBI Taxonomy" id="1642303"/>
    <lineage>
        <taxon>Bacteria</taxon>
        <taxon>Bacillati</taxon>
        <taxon>Actinomycetota</taxon>
        <taxon>Actinomycetes</taxon>
        <taxon>Streptosporangiales</taxon>
        <taxon>Streptosporangiaceae</taxon>
        <taxon>Nonomuraea</taxon>
    </lineage>
</organism>